<keyword evidence="4" id="KW-0812">Transmembrane</keyword>
<evidence type="ECO:0000256" key="3">
    <source>
        <dbReference type="ARBA" id="ARBA00023163"/>
    </source>
</evidence>
<dbReference type="PANTHER" id="PTHR43280:SF28">
    <property type="entry name" value="HTH-TYPE TRANSCRIPTIONAL ACTIVATOR RHAS"/>
    <property type="match status" value="1"/>
</dbReference>
<dbReference type="EMBL" id="JACVVD010000003">
    <property type="protein sequence ID" value="MBD0380838.1"/>
    <property type="molecule type" value="Genomic_DNA"/>
</dbReference>
<dbReference type="SMART" id="SM00342">
    <property type="entry name" value="HTH_ARAC"/>
    <property type="match status" value="1"/>
</dbReference>
<dbReference type="AlphaFoldDB" id="A0A926KPC8"/>
<dbReference type="CDD" id="cd18774">
    <property type="entry name" value="PDC2_HK_sensor"/>
    <property type="match status" value="1"/>
</dbReference>
<name>A0A926KPC8_9BACL</name>
<dbReference type="Proteomes" id="UP000650466">
    <property type="component" value="Unassembled WGS sequence"/>
</dbReference>
<dbReference type="Pfam" id="PF17853">
    <property type="entry name" value="GGDEF_2"/>
    <property type="match status" value="1"/>
</dbReference>
<evidence type="ECO:0000256" key="1">
    <source>
        <dbReference type="ARBA" id="ARBA00023015"/>
    </source>
</evidence>
<organism evidence="6 7">
    <name type="scientific">Paenibacillus sedimenti</name>
    <dbReference type="NCBI Taxonomy" id="2770274"/>
    <lineage>
        <taxon>Bacteria</taxon>
        <taxon>Bacillati</taxon>
        <taxon>Bacillota</taxon>
        <taxon>Bacilli</taxon>
        <taxon>Bacillales</taxon>
        <taxon>Paenibacillaceae</taxon>
        <taxon>Paenibacillus</taxon>
    </lineage>
</organism>
<dbReference type="InterPro" id="IPR041522">
    <property type="entry name" value="CdaR_GGDEF"/>
</dbReference>
<dbReference type="InterPro" id="IPR018062">
    <property type="entry name" value="HTH_AraC-typ_CS"/>
</dbReference>
<dbReference type="GO" id="GO:0043565">
    <property type="term" value="F:sequence-specific DNA binding"/>
    <property type="evidence" value="ECO:0007669"/>
    <property type="project" value="InterPro"/>
</dbReference>
<accession>A0A926KPC8</accession>
<dbReference type="InterPro" id="IPR018060">
    <property type="entry name" value="HTH_AraC"/>
</dbReference>
<dbReference type="PROSITE" id="PS01124">
    <property type="entry name" value="HTH_ARAC_FAMILY_2"/>
    <property type="match status" value="1"/>
</dbReference>
<dbReference type="PANTHER" id="PTHR43280">
    <property type="entry name" value="ARAC-FAMILY TRANSCRIPTIONAL REGULATOR"/>
    <property type="match status" value="1"/>
</dbReference>
<feature type="transmembrane region" description="Helical" evidence="4">
    <location>
        <begin position="12"/>
        <end position="32"/>
    </location>
</feature>
<evidence type="ECO:0000313" key="6">
    <source>
        <dbReference type="EMBL" id="MBD0380838.1"/>
    </source>
</evidence>
<dbReference type="Gene3D" id="1.10.10.60">
    <property type="entry name" value="Homeodomain-like"/>
    <property type="match status" value="2"/>
</dbReference>
<keyword evidence="4" id="KW-0472">Membrane</keyword>
<keyword evidence="4" id="KW-1133">Transmembrane helix</keyword>
<dbReference type="Pfam" id="PF12833">
    <property type="entry name" value="HTH_18"/>
    <property type="match status" value="1"/>
</dbReference>
<evidence type="ECO:0000313" key="7">
    <source>
        <dbReference type="Proteomes" id="UP000650466"/>
    </source>
</evidence>
<dbReference type="PROSITE" id="PS00041">
    <property type="entry name" value="HTH_ARAC_FAMILY_1"/>
    <property type="match status" value="1"/>
</dbReference>
<protein>
    <submittedName>
        <fullName evidence="6">AraC family transcriptional regulator</fullName>
    </submittedName>
</protein>
<gene>
    <name evidence="6" type="ORF">ICC18_11975</name>
</gene>
<keyword evidence="2" id="KW-0238">DNA-binding</keyword>
<evidence type="ECO:0000259" key="5">
    <source>
        <dbReference type="PROSITE" id="PS01124"/>
    </source>
</evidence>
<evidence type="ECO:0000256" key="2">
    <source>
        <dbReference type="ARBA" id="ARBA00023125"/>
    </source>
</evidence>
<dbReference type="GO" id="GO:0003700">
    <property type="term" value="F:DNA-binding transcription factor activity"/>
    <property type="evidence" value="ECO:0007669"/>
    <property type="project" value="InterPro"/>
</dbReference>
<proteinExistence type="predicted"/>
<dbReference type="SUPFAM" id="SSF46689">
    <property type="entry name" value="Homeodomain-like"/>
    <property type="match status" value="2"/>
</dbReference>
<keyword evidence="7" id="KW-1185">Reference proteome</keyword>
<keyword evidence="1" id="KW-0805">Transcription regulation</keyword>
<feature type="domain" description="HTH araC/xylS-type" evidence="5">
    <location>
        <begin position="665"/>
        <end position="762"/>
    </location>
</feature>
<dbReference type="InterPro" id="IPR009057">
    <property type="entry name" value="Homeodomain-like_sf"/>
</dbReference>
<dbReference type="Gene3D" id="3.30.450.20">
    <property type="entry name" value="PAS domain"/>
    <property type="match status" value="1"/>
</dbReference>
<comment type="caution">
    <text evidence="6">The sequence shown here is derived from an EMBL/GenBank/DDBJ whole genome shotgun (WGS) entry which is preliminary data.</text>
</comment>
<keyword evidence="3" id="KW-0804">Transcription</keyword>
<reference evidence="6" key="1">
    <citation type="submission" date="2020-09" db="EMBL/GenBank/DDBJ databases">
        <title>Draft Genome Sequence of Paenibacillus sp. WST5.</title>
        <authorList>
            <person name="Bao Z."/>
        </authorList>
    </citation>
    <scope>NUCLEOTIDE SEQUENCE</scope>
    <source>
        <strain evidence="6">WST5</strain>
    </source>
</reference>
<evidence type="ECO:0000256" key="4">
    <source>
        <dbReference type="SAM" id="Phobius"/>
    </source>
</evidence>
<sequence>MGKGTFYRKSLVLILLITSIPGLITGLLIYWFSGGRIEEVMVHLHKNQITKRAESIGAQFEHLELSMSHLSFEPIFDFRLLETDFFRQFEVTRDITKTLMVMEGSMPLTAKLEFYLSGSSPVQFTPQFNLLSPDSEENRQLHAWLKQDSSVYWKLTPFPTDSSEKPSLALIHKISGGTMDDYGVLIARTNEAQLQDLLKTLTPYEEGEAFLMQEDGTLLVSSSGQATPEMLDALKKEIANRGHGSSSFIWKWGALKYSVSSGQFERIGTTWTYVSAAPMSAITSPVVFMSKLIVQVSCAGMLLAAVLAWFASRRMYSPLARLMSLLAYGKQQDSSKGRDEFQLIEEEWSHLTRESKALQTKFETQLPQLRQGFLYQLIQGYMGSYTEEELHERMRQYGWNLDNDRYYVLFIRLIGMTHASAMSSFTHGDEGLISFAAANIAQDVVSERFQHCQVINFHDLTVGILLKVDEAWLEENNGLYPIAESLIQTLNAILKLQATISISSSCTQVKQLPWVFEEARNALNYRKWDAGSQILNVRQLKEQERTQGASYPFMIEREMIQAMRTSKLDEAEELLGAFLEALTQGAPIDLNVRQGILNLLGALEREIMQSGLNPNDILAPVNRFEQLSSLRESEQIRKWFITQIIRPFMYEMESRSDHKIKKIVEQAIQFIEHNYMRDISLDECADVCGANVFMLSRSFKQVSGTNFIDYLTDLRMEKAKALLRNSEQKIHDIAMQVGYQHSYFNRLFKKFEGVTPTQFRESFRNT</sequence>